<organism evidence="2 3">
    <name type="scientific">Amorphotheca resinae ATCC 22711</name>
    <dbReference type="NCBI Taxonomy" id="857342"/>
    <lineage>
        <taxon>Eukaryota</taxon>
        <taxon>Fungi</taxon>
        <taxon>Dikarya</taxon>
        <taxon>Ascomycota</taxon>
        <taxon>Pezizomycotina</taxon>
        <taxon>Leotiomycetes</taxon>
        <taxon>Helotiales</taxon>
        <taxon>Amorphothecaceae</taxon>
        <taxon>Amorphotheca</taxon>
    </lineage>
</organism>
<proteinExistence type="predicted"/>
<gene>
    <name evidence="2" type="ORF">M430DRAFT_59845</name>
</gene>
<evidence type="ECO:0000313" key="3">
    <source>
        <dbReference type="Proteomes" id="UP000241818"/>
    </source>
</evidence>
<feature type="compositionally biased region" description="Low complexity" evidence="1">
    <location>
        <begin position="126"/>
        <end position="143"/>
    </location>
</feature>
<reference evidence="2 3" key="1">
    <citation type="journal article" date="2018" name="New Phytol.">
        <title>Comparative genomics and transcriptomics depict ericoid mycorrhizal fungi as versatile saprotrophs and plant mutualists.</title>
        <authorList>
            <person name="Martino E."/>
            <person name="Morin E."/>
            <person name="Grelet G.A."/>
            <person name="Kuo A."/>
            <person name="Kohler A."/>
            <person name="Daghino S."/>
            <person name="Barry K.W."/>
            <person name="Cichocki N."/>
            <person name="Clum A."/>
            <person name="Dockter R.B."/>
            <person name="Hainaut M."/>
            <person name="Kuo R.C."/>
            <person name="LaButti K."/>
            <person name="Lindahl B.D."/>
            <person name="Lindquist E.A."/>
            <person name="Lipzen A."/>
            <person name="Khouja H.R."/>
            <person name="Magnuson J."/>
            <person name="Murat C."/>
            <person name="Ohm R.A."/>
            <person name="Singer S.W."/>
            <person name="Spatafora J.W."/>
            <person name="Wang M."/>
            <person name="Veneault-Fourrey C."/>
            <person name="Henrissat B."/>
            <person name="Grigoriev I.V."/>
            <person name="Martin F.M."/>
            <person name="Perotto S."/>
        </authorList>
    </citation>
    <scope>NUCLEOTIDE SEQUENCE [LARGE SCALE GENOMIC DNA]</scope>
    <source>
        <strain evidence="2 3">ATCC 22711</strain>
    </source>
</reference>
<dbReference type="EMBL" id="KZ679013">
    <property type="protein sequence ID" value="PSS15219.1"/>
    <property type="molecule type" value="Genomic_DNA"/>
</dbReference>
<feature type="region of interest" description="Disordered" evidence="1">
    <location>
        <begin position="86"/>
        <end position="107"/>
    </location>
</feature>
<accession>A0A2T3AYS6</accession>
<feature type="region of interest" description="Disordered" evidence="1">
    <location>
        <begin position="125"/>
        <end position="174"/>
    </location>
</feature>
<evidence type="ECO:0000313" key="2">
    <source>
        <dbReference type="EMBL" id="PSS15219.1"/>
    </source>
</evidence>
<name>A0A2T3AYS6_AMORE</name>
<dbReference type="Proteomes" id="UP000241818">
    <property type="component" value="Unassembled WGS sequence"/>
</dbReference>
<dbReference type="GeneID" id="36576907"/>
<evidence type="ECO:0000256" key="1">
    <source>
        <dbReference type="SAM" id="MobiDB-lite"/>
    </source>
</evidence>
<keyword evidence="3" id="KW-1185">Reference proteome</keyword>
<protein>
    <submittedName>
        <fullName evidence="2">Uncharacterized protein</fullName>
    </submittedName>
</protein>
<dbReference type="InParanoid" id="A0A2T3AYS6"/>
<sequence length="174" mass="18608">MEGKFGPMRASDGLHPQLQGAVASIQIPLRVRLAGWEAGILARCTFLPFLDLRDDTRPHVEQGRWEARASLGSLGGRRRTGFAVELSDGVKSSQGSRTGGRQKCRGQILHIDERRGRVCSGVAIKSSRVPDSQSPSSSSSLSPSPSPPRSPSQSPQRTLCPTAGPRDQTPSNVA</sequence>
<dbReference type="AlphaFoldDB" id="A0A2T3AYS6"/>
<dbReference type="RefSeq" id="XP_024719818.1">
    <property type="nucleotide sequence ID" value="XM_024868826.1"/>
</dbReference>